<name>A0A645FTW1_9ZZZZ</name>
<keyword evidence="3" id="KW-0808">Transferase</keyword>
<dbReference type="EMBL" id="VSSQ01065158">
    <property type="protein sequence ID" value="MPN17917.1"/>
    <property type="molecule type" value="Genomic_DNA"/>
</dbReference>
<evidence type="ECO:0000256" key="1">
    <source>
        <dbReference type="ARBA" id="ARBA00022705"/>
    </source>
</evidence>
<feature type="domain" description="DNA-directed DNA polymerase family A palm" evidence="2">
    <location>
        <begin position="2"/>
        <end position="93"/>
    </location>
</feature>
<gene>
    <name evidence="3" type="primary">polA_50</name>
    <name evidence="3" type="ORF">SDC9_165274</name>
</gene>
<dbReference type="AlphaFoldDB" id="A0A645FTW1"/>
<evidence type="ECO:0000313" key="3">
    <source>
        <dbReference type="EMBL" id="MPN17917.1"/>
    </source>
</evidence>
<accession>A0A645FTW1</accession>
<comment type="caution">
    <text evidence="3">The sequence shown here is derived from an EMBL/GenBank/DDBJ whole genome shotgun (WGS) entry which is preliminary data.</text>
</comment>
<dbReference type="Pfam" id="PF00476">
    <property type="entry name" value="DNA_pol_A"/>
    <property type="match status" value="1"/>
</dbReference>
<dbReference type="GO" id="GO:0006261">
    <property type="term" value="P:DNA-templated DNA replication"/>
    <property type="evidence" value="ECO:0007669"/>
    <property type="project" value="InterPro"/>
</dbReference>
<keyword evidence="3" id="KW-0548">Nucleotidyltransferase</keyword>
<dbReference type="EC" id="2.7.7.7" evidence="3"/>
<protein>
    <submittedName>
        <fullName evidence="3">DNA polymerase I</fullName>
        <ecNumber evidence="3">2.7.7.7</ecNumber>
    </submittedName>
</protein>
<dbReference type="GO" id="GO:0006302">
    <property type="term" value="P:double-strand break repair"/>
    <property type="evidence" value="ECO:0007669"/>
    <property type="project" value="TreeGrafter"/>
</dbReference>
<dbReference type="InterPro" id="IPR043502">
    <property type="entry name" value="DNA/RNA_pol_sf"/>
</dbReference>
<dbReference type="PRINTS" id="PR00868">
    <property type="entry name" value="DNAPOLI"/>
</dbReference>
<dbReference type="GO" id="GO:0003677">
    <property type="term" value="F:DNA binding"/>
    <property type="evidence" value="ECO:0007669"/>
    <property type="project" value="InterPro"/>
</dbReference>
<dbReference type="Gene3D" id="3.30.70.370">
    <property type="match status" value="1"/>
</dbReference>
<evidence type="ECO:0000259" key="2">
    <source>
        <dbReference type="Pfam" id="PF00476"/>
    </source>
</evidence>
<reference evidence="3" key="1">
    <citation type="submission" date="2019-08" db="EMBL/GenBank/DDBJ databases">
        <authorList>
            <person name="Kucharzyk K."/>
            <person name="Murdoch R.W."/>
            <person name="Higgins S."/>
            <person name="Loffler F."/>
        </authorList>
    </citation>
    <scope>NUCLEOTIDE SEQUENCE</scope>
</reference>
<dbReference type="PANTHER" id="PTHR10133">
    <property type="entry name" value="DNA POLYMERASE I"/>
    <property type="match status" value="1"/>
</dbReference>
<organism evidence="3">
    <name type="scientific">bioreactor metagenome</name>
    <dbReference type="NCBI Taxonomy" id="1076179"/>
    <lineage>
        <taxon>unclassified sequences</taxon>
        <taxon>metagenomes</taxon>
        <taxon>ecological metagenomes</taxon>
    </lineage>
</organism>
<keyword evidence="1" id="KW-0235">DNA replication</keyword>
<dbReference type="InterPro" id="IPR001098">
    <property type="entry name" value="DNA-dir_DNA_pol_A_palm_dom"/>
</dbReference>
<dbReference type="GO" id="GO:0003887">
    <property type="term" value="F:DNA-directed DNA polymerase activity"/>
    <property type="evidence" value="ECO:0007669"/>
    <property type="project" value="UniProtKB-EC"/>
</dbReference>
<dbReference type="PANTHER" id="PTHR10133:SF27">
    <property type="entry name" value="DNA POLYMERASE NU"/>
    <property type="match status" value="1"/>
</dbReference>
<sequence length="95" mass="10855">MVRKQGERFAMNAPIQGSAADIIKIAMVNVYNRLKDEQLKSKLILQVHDELIVEAVEEEIDKVCKIVKEEMESAVNLQVHLDVDLNVGDSWYETK</sequence>
<dbReference type="SUPFAM" id="SSF56672">
    <property type="entry name" value="DNA/RNA polymerases"/>
    <property type="match status" value="1"/>
</dbReference>
<dbReference type="InterPro" id="IPR002298">
    <property type="entry name" value="DNA_polymerase_A"/>
</dbReference>
<proteinExistence type="predicted"/>